<feature type="compositionally biased region" description="Basic and acidic residues" evidence="1">
    <location>
        <begin position="135"/>
        <end position="144"/>
    </location>
</feature>
<feature type="compositionally biased region" description="Low complexity" evidence="1">
    <location>
        <begin position="145"/>
        <end position="162"/>
    </location>
</feature>
<proteinExistence type="predicted"/>
<sequence>MKFTYLTAITTLASSIYGAQNYLPVGISDKSCSYADTYNLCVSNILTVQCADDDAKCNCNQAQGFQHCVYYCPDDPDVNSHSSEISAQIEKYCPLVTSTSANSAISASVSAASPSASSAPSATSATSTQTSTESPKPDSSESHSDAASNSHSPSALPSSSTLSGANKAEIIPMLSILSVGLLMLL</sequence>
<comment type="caution">
    <text evidence="2">The sequence shown here is derived from an EMBL/GenBank/DDBJ whole genome shotgun (WGS) entry which is preliminary data.</text>
</comment>
<feature type="compositionally biased region" description="Low complexity" evidence="1">
    <location>
        <begin position="113"/>
        <end position="134"/>
    </location>
</feature>
<evidence type="ECO:0000313" key="3">
    <source>
        <dbReference type="Proteomes" id="UP001479436"/>
    </source>
</evidence>
<evidence type="ECO:0000313" key="2">
    <source>
        <dbReference type="EMBL" id="KAK9763862.1"/>
    </source>
</evidence>
<dbReference type="Proteomes" id="UP001479436">
    <property type="component" value="Unassembled WGS sequence"/>
</dbReference>
<reference evidence="2 3" key="1">
    <citation type="submission" date="2023-04" db="EMBL/GenBank/DDBJ databases">
        <title>Genome of Basidiobolus ranarum AG-B5.</title>
        <authorList>
            <person name="Stajich J.E."/>
            <person name="Carter-House D."/>
            <person name="Gryganskyi A."/>
        </authorList>
    </citation>
    <scope>NUCLEOTIDE SEQUENCE [LARGE SCALE GENOMIC DNA]</scope>
    <source>
        <strain evidence="2 3">AG-B5</strain>
    </source>
</reference>
<dbReference type="EMBL" id="JASJQH010000542">
    <property type="protein sequence ID" value="KAK9763862.1"/>
    <property type="molecule type" value="Genomic_DNA"/>
</dbReference>
<gene>
    <name evidence="2" type="ORF">K7432_009116</name>
</gene>
<protein>
    <submittedName>
        <fullName evidence="2">Uncharacterized protein</fullName>
    </submittedName>
</protein>
<evidence type="ECO:0000256" key="1">
    <source>
        <dbReference type="SAM" id="MobiDB-lite"/>
    </source>
</evidence>
<keyword evidence="3" id="KW-1185">Reference proteome</keyword>
<accession>A0ABR2WQY1</accession>
<organism evidence="2 3">
    <name type="scientific">Basidiobolus ranarum</name>
    <dbReference type="NCBI Taxonomy" id="34480"/>
    <lineage>
        <taxon>Eukaryota</taxon>
        <taxon>Fungi</taxon>
        <taxon>Fungi incertae sedis</taxon>
        <taxon>Zoopagomycota</taxon>
        <taxon>Entomophthoromycotina</taxon>
        <taxon>Basidiobolomycetes</taxon>
        <taxon>Basidiobolales</taxon>
        <taxon>Basidiobolaceae</taxon>
        <taxon>Basidiobolus</taxon>
    </lineage>
</organism>
<feature type="region of interest" description="Disordered" evidence="1">
    <location>
        <begin position="113"/>
        <end position="162"/>
    </location>
</feature>
<name>A0ABR2WQY1_9FUNG</name>